<protein>
    <submittedName>
        <fullName evidence="1">Uncharacterized protein</fullName>
    </submittedName>
</protein>
<evidence type="ECO:0000313" key="2">
    <source>
        <dbReference type="Proteomes" id="UP000556201"/>
    </source>
</evidence>
<accession>A0A7W9FSR3</accession>
<reference evidence="1 2" key="1">
    <citation type="submission" date="2020-08" db="EMBL/GenBank/DDBJ databases">
        <title>Functional genomics of gut bacteria from endangered species of beetles.</title>
        <authorList>
            <person name="Carlos-Shanley C."/>
        </authorList>
    </citation>
    <scope>NUCLEOTIDE SEQUENCE [LARGE SCALE GENOMIC DNA]</scope>
    <source>
        <strain evidence="1 2">S00192</strain>
    </source>
</reference>
<evidence type="ECO:0000313" key="1">
    <source>
        <dbReference type="EMBL" id="MBB5770865.1"/>
    </source>
</evidence>
<comment type="caution">
    <text evidence="1">The sequence shown here is derived from an EMBL/GenBank/DDBJ whole genome shotgun (WGS) entry which is preliminary data.</text>
</comment>
<dbReference type="Proteomes" id="UP000556201">
    <property type="component" value="Unassembled WGS sequence"/>
</dbReference>
<sequence length="53" mass="5756">MSAPQTHIVDRVYHADSGKFCTLIGKPGVFRCDDDVAPGLSVIVRGNRAEKAR</sequence>
<gene>
    <name evidence="1" type="ORF">HNP47_000834</name>
</gene>
<proteinExistence type="predicted"/>
<dbReference type="RefSeq" id="WP_184278464.1">
    <property type="nucleotide sequence ID" value="NZ_JACHLJ010000001.1"/>
</dbReference>
<dbReference type="AlphaFoldDB" id="A0A7W9FSR3"/>
<organism evidence="1 2">
    <name type="scientific">Brevundimonas vesicularis</name>
    <name type="common">Pseudomonas vesicularis</name>
    <dbReference type="NCBI Taxonomy" id="41276"/>
    <lineage>
        <taxon>Bacteria</taxon>
        <taxon>Pseudomonadati</taxon>
        <taxon>Pseudomonadota</taxon>
        <taxon>Alphaproteobacteria</taxon>
        <taxon>Caulobacterales</taxon>
        <taxon>Caulobacteraceae</taxon>
        <taxon>Brevundimonas</taxon>
    </lineage>
</organism>
<dbReference type="EMBL" id="JACHLJ010000001">
    <property type="protein sequence ID" value="MBB5770865.1"/>
    <property type="molecule type" value="Genomic_DNA"/>
</dbReference>
<name>A0A7W9FSR3_BREVE</name>